<keyword evidence="3" id="KW-1185">Reference proteome</keyword>
<protein>
    <submittedName>
        <fullName evidence="2">Phage baseplate assembly protein W</fullName>
    </submittedName>
</protein>
<dbReference type="InterPro" id="IPR007048">
    <property type="entry name" value="IraD/Gp25-like"/>
</dbReference>
<dbReference type="SUPFAM" id="SSF160719">
    <property type="entry name" value="gpW/gp25-like"/>
    <property type="match status" value="1"/>
</dbReference>
<reference evidence="2 3" key="1">
    <citation type="submission" date="2021-03" db="EMBL/GenBank/DDBJ databases">
        <title>Sequencing the genomes of 1000 actinobacteria strains.</title>
        <authorList>
            <person name="Klenk H.-P."/>
        </authorList>
    </citation>
    <scope>NUCLEOTIDE SEQUENCE [LARGE SCALE GENOMIC DNA]</scope>
    <source>
        <strain evidence="2 3">DSM 45516</strain>
    </source>
</reference>
<evidence type="ECO:0000313" key="3">
    <source>
        <dbReference type="Proteomes" id="UP001519325"/>
    </source>
</evidence>
<organism evidence="2 3">
    <name type="scientific">Nocardia goodfellowii</name>
    <dbReference type="NCBI Taxonomy" id="882446"/>
    <lineage>
        <taxon>Bacteria</taxon>
        <taxon>Bacillati</taxon>
        <taxon>Actinomycetota</taxon>
        <taxon>Actinomycetes</taxon>
        <taxon>Mycobacteriales</taxon>
        <taxon>Nocardiaceae</taxon>
        <taxon>Nocardia</taxon>
    </lineage>
</organism>
<sequence length="121" mass="13186">MTEPRGPSIPFRIDPGTGSAAWSTGTEKIREDLMLLLGTRLGERPMLREFGSNVAALAHEPDDDVTADLLRRQAEEAVICWETRVVVTSAQVRRHGDTVELALRYLHADAPASGLAIIPLA</sequence>
<feature type="domain" description="IraD/Gp25-like" evidence="1">
    <location>
        <begin position="25"/>
        <end position="100"/>
    </location>
</feature>
<evidence type="ECO:0000313" key="2">
    <source>
        <dbReference type="EMBL" id="MBP2192963.1"/>
    </source>
</evidence>
<proteinExistence type="predicted"/>
<accession>A0ABS4QMM9</accession>
<name>A0ABS4QMM9_9NOCA</name>
<dbReference type="RefSeq" id="WP_209896155.1">
    <property type="nucleotide sequence ID" value="NZ_JAGGMR010000001.1"/>
</dbReference>
<evidence type="ECO:0000259" key="1">
    <source>
        <dbReference type="Pfam" id="PF04965"/>
    </source>
</evidence>
<comment type="caution">
    <text evidence="2">The sequence shown here is derived from an EMBL/GenBank/DDBJ whole genome shotgun (WGS) entry which is preliminary data.</text>
</comment>
<dbReference type="EMBL" id="JAGGMR010000001">
    <property type="protein sequence ID" value="MBP2192963.1"/>
    <property type="molecule type" value="Genomic_DNA"/>
</dbReference>
<dbReference type="Proteomes" id="UP001519325">
    <property type="component" value="Unassembled WGS sequence"/>
</dbReference>
<gene>
    <name evidence="2" type="ORF">BJ987_005864</name>
</gene>
<dbReference type="Gene3D" id="3.10.450.40">
    <property type="match status" value="1"/>
</dbReference>
<dbReference type="Pfam" id="PF04965">
    <property type="entry name" value="GPW_gp25"/>
    <property type="match status" value="1"/>
</dbReference>